<protein>
    <submittedName>
        <fullName evidence="1">Uncharacterized protein</fullName>
    </submittedName>
</protein>
<proteinExistence type="predicted"/>
<evidence type="ECO:0000313" key="1">
    <source>
        <dbReference type="EMBL" id="CUS51230.1"/>
    </source>
</evidence>
<dbReference type="AlphaFoldDB" id="A0A160TPV9"/>
<dbReference type="EMBL" id="CZRL01000057">
    <property type="protein sequence ID" value="CUS51230.1"/>
    <property type="molecule type" value="Genomic_DNA"/>
</dbReference>
<sequence length="93" mass="10385">MKWWLIVFLLTANGWEPGENFDGWWASKQASFEACVEHRDFANKVNADTSLANKICFACEERFDDGTSSDAACEGPCEPCQENEENSSVSTNP</sequence>
<gene>
    <name evidence="1" type="ORF">MGWOODY_XGa2665</name>
</gene>
<organism evidence="1">
    <name type="scientific">hydrothermal vent metagenome</name>
    <dbReference type="NCBI Taxonomy" id="652676"/>
    <lineage>
        <taxon>unclassified sequences</taxon>
        <taxon>metagenomes</taxon>
        <taxon>ecological metagenomes</taxon>
    </lineage>
</organism>
<accession>A0A160TPV9</accession>
<name>A0A160TPV9_9ZZZZ</name>
<reference evidence="1" key="1">
    <citation type="submission" date="2015-10" db="EMBL/GenBank/DDBJ databases">
        <authorList>
            <person name="Gilbert D.G."/>
        </authorList>
    </citation>
    <scope>NUCLEOTIDE SEQUENCE</scope>
</reference>